<sequence>MSYIYVLPFKVIRGQLEVCYIIEVALFIFFSRVYLRLYIQASLKYVVHTWWFIYFSAPLYISLDVHGMTFLCFCCCAVTLEWLRGWKSMAKLGVLQNEYVGWA</sequence>
<keyword evidence="1" id="KW-1133">Transmembrane helix</keyword>
<evidence type="ECO:0000256" key="1">
    <source>
        <dbReference type="SAM" id="Phobius"/>
    </source>
</evidence>
<dbReference type="EMBL" id="GBRH01204453">
    <property type="protein sequence ID" value="JAD93442.1"/>
    <property type="molecule type" value="Transcribed_RNA"/>
</dbReference>
<proteinExistence type="predicted"/>
<keyword evidence="1" id="KW-0812">Transmembrane</keyword>
<feature type="transmembrane region" description="Helical" evidence="1">
    <location>
        <begin position="20"/>
        <end position="39"/>
    </location>
</feature>
<feature type="transmembrane region" description="Helical" evidence="1">
    <location>
        <begin position="59"/>
        <end position="83"/>
    </location>
</feature>
<name>A0A0A9EBR8_ARUDO</name>
<reference evidence="2" key="2">
    <citation type="journal article" date="2015" name="Data Brief">
        <title>Shoot transcriptome of the giant reed, Arundo donax.</title>
        <authorList>
            <person name="Barrero R.A."/>
            <person name="Guerrero F.D."/>
            <person name="Moolhuijzen P."/>
            <person name="Goolsby J.A."/>
            <person name="Tidwell J."/>
            <person name="Bellgard S.E."/>
            <person name="Bellgard M.I."/>
        </authorList>
    </citation>
    <scope>NUCLEOTIDE SEQUENCE</scope>
    <source>
        <tissue evidence="2">Shoot tissue taken approximately 20 cm above the soil surface</tissue>
    </source>
</reference>
<organism evidence="2">
    <name type="scientific">Arundo donax</name>
    <name type="common">Giant reed</name>
    <name type="synonym">Donax arundinaceus</name>
    <dbReference type="NCBI Taxonomy" id="35708"/>
    <lineage>
        <taxon>Eukaryota</taxon>
        <taxon>Viridiplantae</taxon>
        <taxon>Streptophyta</taxon>
        <taxon>Embryophyta</taxon>
        <taxon>Tracheophyta</taxon>
        <taxon>Spermatophyta</taxon>
        <taxon>Magnoliopsida</taxon>
        <taxon>Liliopsida</taxon>
        <taxon>Poales</taxon>
        <taxon>Poaceae</taxon>
        <taxon>PACMAD clade</taxon>
        <taxon>Arundinoideae</taxon>
        <taxon>Arundineae</taxon>
        <taxon>Arundo</taxon>
    </lineage>
</organism>
<reference evidence="2" key="1">
    <citation type="submission" date="2014-09" db="EMBL/GenBank/DDBJ databases">
        <authorList>
            <person name="Magalhaes I.L.F."/>
            <person name="Oliveira U."/>
            <person name="Santos F.R."/>
            <person name="Vidigal T.H.D.A."/>
            <person name="Brescovit A.D."/>
            <person name="Santos A.J."/>
        </authorList>
    </citation>
    <scope>NUCLEOTIDE SEQUENCE</scope>
    <source>
        <tissue evidence="2">Shoot tissue taken approximately 20 cm above the soil surface</tissue>
    </source>
</reference>
<protein>
    <submittedName>
        <fullName evidence="2">Uncharacterized protein</fullName>
    </submittedName>
</protein>
<accession>A0A0A9EBR8</accession>
<dbReference type="AlphaFoldDB" id="A0A0A9EBR8"/>
<evidence type="ECO:0000313" key="2">
    <source>
        <dbReference type="EMBL" id="JAD93442.1"/>
    </source>
</evidence>
<keyword evidence="1" id="KW-0472">Membrane</keyword>